<keyword evidence="2" id="KW-1185">Reference proteome</keyword>
<reference evidence="1 2" key="1">
    <citation type="submission" date="2019-04" db="EMBL/GenBank/DDBJ databases">
        <title>Friends and foes A comparative genomics studyof 23 Aspergillus species from section Flavi.</title>
        <authorList>
            <consortium name="DOE Joint Genome Institute"/>
            <person name="Kjaerbolling I."/>
            <person name="Vesth T."/>
            <person name="Frisvad J.C."/>
            <person name="Nybo J.L."/>
            <person name="Theobald S."/>
            <person name="Kildgaard S."/>
            <person name="Isbrandt T."/>
            <person name="Kuo A."/>
            <person name="Sato A."/>
            <person name="Lyhne E.K."/>
            <person name="Kogle M.E."/>
            <person name="Wiebenga A."/>
            <person name="Kun R.S."/>
            <person name="Lubbers R.J."/>
            <person name="Makela M.R."/>
            <person name="Barry K."/>
            <person name="Chovatia M."/>
            <person name="Clum A."/>
            <person name="Daum C."/>
            <person name="Haridas S."/>
            <person name="He G."/>
            <person name="LaButti K."/>
            <person name="Lipzen A."/>
            <person name="Mondo S."/>
            <person name="Riley R."/>
            <person name="Salamov A."/>
            <person name="Simmons B.A."/>
            <person name="Magnuson J.K."/>
            <person name="Henrissat B."/>
            <person name="Mortensen U.H."/>
            <person name="Larsen T.O."/>
            <person name="Devries R.P."/>
            <person name="Grigoriev I.V."/>
            <person name="Machida M."/>
            <person name="Baker S.E."/>
            <person name="Andersen M.R."/>
        </authorList>
    </citation>
    <scope>NUCLEOTIDE SEQUENCE [LARGE SCALE GENOMIC DNA]</scope>
    <source>
        <strain evidence="1 2">IBT 29228</strain>
    </source>
</reference>
<dbReference type="EMBL" id="ML736358">
    <property type="protein sequence ID" value="KAE8372444.1"/>
    <property type="molecule type" value="Genomic_DNA"/>
</dbReference>
<proteinExistence type="predicted"/>
<dbReference type="OrthoDB" id="4501626at2759"/>
<evidence type="ECO:0000313" key="1">
    <source>
        <dbReference type="EMBL" id="KAE8372444.1"/>
    </source>
</evidence>
<name>A0A5N7ARF8_9EURO</name>
<gene>
    <name evidence="1" type="ORF">BDV26DRAFT_285943</name>
</gene>
<organism evidence="1 2">
    <name type="scientific">Aspergillus bertholletiae</name>
    <dbReference type="NCBI Taxonomy" id="1226010"/>
    <lineage>
        <taxon>Eukaryota</taxon>
        <taxon>Fungi</taxon>
        <taxon>Dikarya</taxon>
        <taxon>Ascomycota</taxon>
        <taxon>Pezizomycotina</taxon>
        <taxon>Eurotiomycetes</taxon>
        <taxon>Eurotiomycetidae</taxon>
        <taxon>Eurotiales</taxon>
        <taxon>Aspergillaceae</taxon>
        <taxon>Aspergillus</taxon>
        <taxon>Aspergillus subgen. Circumdati</taxon>
    </lineage>
</organism>
<accession>A0A5N7ARF8</accession>
<protein>
    <submittedName>
        <fullName evidence="1">Uncharacterized protein</fullName>
    </submittedName>
</protein>
<evidence type="ECO:0000313" key="2">
    <source>
        <dbReference type="Proteomes" id="UP000326198"/>
    </source>
</evidence>
<sequence>MDKRRLNLRTLASPGTFFSSSGQSESDPLFLRPLKLGKLLEGFRRMTQFYDGAKSTSRECRVFTRMVAESDKNRRKSCHPYLGEIKGQFRPVPPPTPPVGIFKRKIFHFPSLPIIEIRSMSKFCYVCVYSRPKWLGG</sequence>
<dbReference type="AlphaFoldDB" id="A0A5N7ARF8"/>
<dbReference type="Proteomes" id="UP000326198">
    <property type="component" value="Unassembled WGS sequence"/>
</dbReference>